<comment type="subunit">
    <text evidence="2">Interacts with COX5B; this interaction may contribute to localize PYROXD2 to the inner face of the inner mitochondrial membrane.</text>
</comment>
<evidence type="ECO:0000313" key="6">
    <source>
        <dbReference type="Proteomes" id="UP000663090"/>
    </source>
</evidence>
<evidence type="ECO:0000256" key="1">
    <source>
        <dbReference type="ARBA" id="ARBA00037217"/>
    </source>
</evidence>
<dbReference type="Proteomes" id="UP000663090">
    <property type="component" value="Chromosome"/>
</dbReference>
<dbReference type="PANTHER" id="PTHR10668:SF103">
    <property type="entry name" value="PYRIDINE NUCLEOTIDE-DISULFIDE OXIDOREDUCTASE DOMAIN-CONTAINING PROTEIN 2"/>
    <property type="match status" value="1"/>
</dbReference>
<dbReference type="EMBL" id="CP071091">
    <property type="protein sequence ID" value="QSQ15011.1"/>
    <property type="molecule type" value="Genomic_DNA"/>
</dbReference>
<feature type="domain" description="Amine oxidase" evidence="4">
    <location>
        <begin position="16"/>
        <end position="397"/>
    </location>
</feature>
<evidence type="ECO:0000313" key="5">
    <source>
        <dbReference type="EMBL" id="QSQ15011.1"/>
    </source>
</evidence>
<dbReference type="Pfam" id="PF01593">
    <property type="entry name" value="Amino_oxidase"/>
    <property type="match status" value="1"/>
</dbReference>
<dbReference type="RefSeq" id="WP_206716753.1">
    <property type="nucleotide sequence ID" value="NZ_CP071091.1"/>
</dbReference>
<proteinExistence type="predicted"/>
<sequence length="525" mass="56980">MSRKHEVVIVGGGHNGLTVACYLARAGVDVCVLESLPYVGGGVISSRSVVPGFKADICSIWHGFIQANPLLLEDELGLKSKFGLRYLTSENQFGVLFPDDSHLNIYRDVERTCQSIAKFSQKDADAYRRFHGWGEQMLDMLTQGMFNPPPPFGAFVAALDQSPPGRALLRSLMMSALDLCDEWFESDAVKVALTKFSAQSGIAPGTLGSGIVLFLFIPLTHKYGGAIPMGGSGALSEAMERCLAHHGGTVLTERTVEQVLTSGGRASGVRLRGGEEILATKAVVSNLHARQLAELVDPSLLPTDFVGQLRQLKRSEYGAVSQGYALREAPRYKAGDEVSDALFVEFAPLPLETFLRGFDELRYGRVRMDMPTVGCQTRLDPSRAPEGKHTLHLFHYAPFELAEGGAARWDEVRQEVANGILATLQQRTTNMGADNIIGRLVETPLDLSRRNPAMIAGDYNHIGMYLSQQLGNRYLPGWGYRTPVDGLWMCGPSCHPGGGVTGGGRAAVQPLMESLGVDFARAIRG</sequence>
<dbReference type="InterPro" id="IPR002937">
    <property type="entry name" value="Amino_oxidase"/>
</dbReference>
<gene>
    <name evidence="5" type="ORF">JY572_02695</name>
</gene>
<evidence type="ECO:0000256" key="3">
    <source>
        <dbReference type="ARBA" id="ARBA00040298"/>
    </source>
</evidence>
<organism evidence="5 6">
    <name type="scientific">Myxococcus landrumensis</name>
    <dbReference type="NCBI Taxonomy" id="2813577"/>
    <lineage>
        <taxon>Bacteria</taxon>
        <taxon>Pseudomonadati</taxon>
        <taxon>Myxococcota</taxon>
        <taxon>Myxococcia</taxon>
        <taxon>Myxococcales</taxon>
        <taxon>Cystobacterineae</taxon>
        <taxon>Myxococcaceae</taxon>
        <taxon>Myxococcus</taxon>
    </lineage>
</organism>
<keyword evidence="6" id="KW-1185">Reference proteome</keyword>
<dbReference type="SUPFAM" id="SSF51905">
    <property type="entry name" value="FAD/NAD(P)-binding domain"/>
    <property type="match status" value="1"/>
</dbReference>
<comment type="function">
    <text evidence="1">Probable oxidoreductase that may play a role as regulator of mitochondrial function.</text>
</comment>
<name>A0ABX7N8C9_9BACT</name>
<dbReference type="PROSITE" id="PS51257">
    <property type="entry name" value="PROKAR_LIPOPROTEIN"/>
    <property type="match status" value="1"/>
</dbReference>
<evidence type="ECO:0000259" key="4">
    <source>
        <dbReference type="Pfam" id="PF01593"/>
    </source>
</evidence>
<accession>A0ABX7N8C9</accession>
<dbReference type="InterPro" id="IPR036188">
    <property type="entry name" value="FAD/NAD-bd_sf"/>
</dbReference>
<evidence type="ECO:0000256" key="2">
    <source>
        <dbReference type="ARBA" id="ARBA00038825"/>
    </source>
</evidence>
<dbReference type="PANTHER" id="PTHR10668">
    <property type="entry name" value="PHYTOENE DEHYDROGENASE"/>
    <property type="match status" value="1"/>
</dbReference>
<reference evidence="5 6" key="1">
    <citation type="submission" date="2021-02" db="EMBL/GenBank/DDBJ databases">
        <title>De Novo genome assembly of isolated myxobacteria.</title>
        <authorList>
            <person name="Stevens D.C."/>
        </authorList>
    </citation>
    <scope>NUCLEOTIDE SEQUENCE [LARGE SCALE GENOMIC DNA]</scope>
    <source>
        <strain evidence="5 6">SCHIC003</strain>
    </source>
</reference>
<protein>
    <recommendedName>
        <fullName evidence="3">Pyridine nucleotide-disulfide oxidoreductase domain-containing protein 2</fullName>
    </recommendedName>
</protein>
<dbReference type="Gene3D" id="3.50.50.60">
    <property type="entry name" value="FAD/NAD(P)-binding domain"/>
    <property type="match status" value="2"/>
</dbReference>